<evidence type="ECO:0008006" key="2">
    <source>
        <dbReference type="Google" id="ProtNLM"/>
    </source>
</evidence>
<dbReference type="EMBL" id="DSLA01000081">
    <property type="protein sequence ID" value="HEH35530.1"/>
    <property type="molecule type" value="Genomic_DNA"/>
</dbReference>
<dbReference type="Pfam" id="PF09845">
    <property type="entry name" value="OapC"/>
    <property type="match status" value="2"/>
</dbReference>
<protein>
    <recommendedName>
        <fullName evidence="2">Zn-ribbon containing protein</fullName>
    </recommendedName>
</protein>
<name>A0A7J2TIT9_ARCFL</name>
<reference evidence="1" key="1">
    <citation type="journal article" date="2020" name="mSystems">
        <title>Genome- and Community-Level Interaction Insights into Carbon Utilization and Element Cycling Functions of Hydrothermarchaeota in Hydrothermal Sediment.</title>
        <authorList>
            <person name="Zhou Z."/>
            <person name="Liu Y."/>
            <person name="Xu W."/>
            <person name="Pan J."/>
            <person name="Luo Z.H."/>
            <person name="Li M."/>
        </authorList>
    </citation>
    <scope>NUCLEOTIDE SEQUENCE [LARGE SCALE GENOMIC DNA]</scope>
    <source>
        <strain evidence="1">SpSt-26</strain>
    </source>
</reference>
<evidence type="ECO:0000313" key="1">
    <source>
        <dbReference type="EMBL" id="HEH35530.1"/>
    </source>
</evidence>
<dbReference type="AlphaFoldDB" id="A0A7J2TIT9"/>
<organism evidence="1">
    <name type="scientific">Archaeoglobus fulgidus</name>
    <dbReference type="NCBI Taxonomy" id="2234"/>
    <lineage>
        <taxon>Archaea</taxon>
        <taxon>Methanobacteriati</taxon>
        <taxon>Methanobacteriota</taxon>
        <taxon>Archaeoglobi</taxon>
        <taxon>Archaeoglobales</taxon>
        <taxon>Archaeoglobaceae</taxon>
        <taxon>Archaeoglobus</taxon>
    </lineage>
</organism>
<proteinExistence type="predicted"/>
<comment type="caution">
    <text evidence="1">The sequence shown here is derived from an EMBL/GenBank/DDBJ whole genome shotgun (WGS) entry which is preliminary data.</text>
</comment>
<dbReference type="InterPro" id="IPR018645">
    <property type="entry name" value="OapC-like"/>
</dbReference>
<accession>A0A7J2TIT9</accession>
<sequence>MPHRCTNCGKLYANGDMRLLQGCECGNNRFIYVPKERKEKEELKEEIKRELTRFGIESIRIIAPGQYEINLEKLFEREEIIIALEEDGRYVIHLPSLLKKKTKE</sequence>
<gene>
    <name evidence="1" type="ORF">ENP88_05160</name>
</gene>